<sequence>MPVDDAPLQRAAHPAFDLPAARRTDRGLAQLLRHRATGARLLWVPEPHPEPVFTISFPTRLRDDRGAAHVLEHLIFRGSERYPADPLYPALTEAGMVSFLNASTRPDYTTFHVASPTPAGLTPLVRVLSDLVFNPNLASGAFREEAWDRPEADGPARGVILSEMRDYLSSAEAALALALRSAVLGGGDGAFNQGGDPAELLKLTPDQLRAFHQRAFTPQNAWMTLWGGEAAALEAIDIGLREAREQGVPMPPARPGGPRRLSEIPHASGRRLFGLAWRLPPEIVPELLPLLDSLLLTGPAALLRRMPGLVQGQATALSRDMAHPCLTLAFADAPDPQQIAGLKHLSQEVRSSAVAAALRHALAVWYDEDVTPRRPQGLLVFDPLLAPWLNGGDPFAHLDIGRKLQALLARPEEAHRQVIAAMQKIFRPEGPDSRVALVPERTAAQRPSDPPAGRALPFRPLRLDHPADGIPDRIPVPEIEGAGHAWLVTGDESRLARLCIAFLAGAEGYQPLAAQAAALAQALARHDLLAENARALKVRAGACGGRGVIWLHLSALPEEMLRCIRALPGALAGHGSLAGVDPAPGLRSLMISRPQTVIGLRLRAGLSAEARLEDAHAGPGMLLQPSRGDGPVPLSGPVWLAGTGIALSVLTDLQARLSALSVASYHPPLCLPEPGAGDGFALPVPFHAVGLGFRAADPAAARVLLRAGEAAFLWPEIRGAGGAYGLRCELSSTGEAAIFTARDPHLLRSLDLLRGAVAAIRPSLSADLLQRGRIGAAGQLLTPPGPHEVLTEVLRARISGSAPWGAAQAELSRLQALTSEDLIRSAEDLHEALQTARVVVFGPKDSLMVALKTRPGLFTLHSDL</sequence>
<dbReference type="EMBL" id="SBLC01000020">
    <property type="protein sequence ID" value="RWY39636.1"/>
    <property type="molecule type" value="Genomic_DNA"/>
</dbReference>
<dbReference type="Gene3D" id="3.30.830.10">
    <property type="entry name" value="Metalloenzyme, LuxS/M16 peptidase-like"/>
    <property type="match status" value="2"/>
</dbReference>
<dbReference type="Pfam" id="PF00675">
    <property type="entry name" value="Peptidase_M16"/>
    <property type="match status" value="1"/>
</dbReference>
<dbReference type="InterPro" id="IPR055130">
    <property type="entry name" value="PreP_C"/>
</dbReference>
<reference evidence="3 4" key="1">
    <citation type="journal article" date="2015" name="Int. J. Syst. Evol. Microbiol.">
        <title>Gemmobacter intermedius sp. nov., isolated from a white stork (Ciconia ciconia).</title>
        <authorList>
            <person name="Kampfer P."/>
            <person name="Jerzak L."/>
            <person name="Wilharm G."/>
            <person name="Golke J."/>
            <person name="Busse H.J."/>
            <person name="Glaeser S.P."/>
        </authorList>
    </citation>
    <scope>NUCLEOTIDE SEQUENCE [LARGE SCALE GENOMIC DNA]</scope>
    <source>
        <strain evidence="3 4">119/4</strain>
    </source>
</reference>
<proteinExistence type="predicted"/>
<dbReference type="Pfam" id="PF22516">
    <property type="entry name" value="PreP_C"/>
    <property type="match status" value="1"/>
</dbReference>
<dbReference type="PANTHER" id="PTHR43016">
    <property type="entry name" value="PRESEQUENCE PROTEASE"/>
    <property type="match status" value="1"/>
</dbReference>
<comment type="caution">
    <text evidence="3">The sequence shown here is derived from an EMBL/GenBank/DDBJ whole genome shotgun (WGS) entry which is preliminary data.</text>
</comment>
<dbReference type="Proteomes" id="UP000287168">
    <property type="component" value="Unassembled WGS sequence"/>
</dbReference>
<dbReference type="SUPFAM" id="SSF63411">
    <property type="entry name" value="LuxS/MPP-like metallohydrolase"/>
    <property type="match status" value="2"/>
</dbReference>
<evidence type="ECO:0000313" key="3">
    <source>
        <dbReference type="EMBL" id="RWY39636.1"/>
    </source>
</evidence>
<accession>A0A444M9R3</accession>
<protein>
    <submittedName>
        <fullName evidence="3">Uncharacterized protein</fullName>
    </submittedName>
</protein>
<dbReference type="RefSeq" id="WP_128490006.1">
    <property type="nucleotide sequence ID" value="NZ_JBHLXB010000126.1"/>
</dbReference>
<evidence type="ECO:0000259" key="1">
    <source>
        <dbReference type="Pfam" id="PF00675"/>
    </source>
</evidence>
<gene>
    <name evidence="3" type="ORF">EP867_13460</name>
</gene>
<dbReference type="InterPro" id="IPR011249">
    <property type="entry name" value="Metalloenz_LuxS/M16"/>
</dbReference>
<dbReference type="PANTHER" id="PTHR43016:SF16">
    <property type="entry name" value="METALLOPROTEASE, PUTATIVE (AFU_ORTHOLOGUE AFUA_4G07610)-RELATED"/>
    <property type="match status" value="1"/>
</dbReference>
<dbReference type="InterPro" id="IPR011765">
    <property type="entry name" value="Pept_M16_N"/>
</dbReference>
<organism evidence="3 4">
    <name type="scientific">Falsigemmobacter intermedius</name>
    <dbReference type="NCBI Taxonomy" id="1553448"/>
    <lineage>
        <taxon>Bacteria</taxon>
        <taxon>Pseudomonadati</taxon>
        <taxon>Pseudomonadota</taxon>
        <taxon>Alphaproteobacteria</taxon>
        <taxon>Rhodobacterales</taxon>
        <taxon>Paracoccaceae</taxon>
        <taxon>Falsigemmobacter</taxon>
    </lineage>
</organism>
<dbReference type="OrthoDB" id="9762027at2"/>
<evidence type="ECO:0000313" key="4">
    <source>
        <dbReference type="Proteomes" id="UP000287168"/>
    </source>
</evidence>
<dbReference type="GO" id="GO:0016485">
    <property type="term" value="P:protein processing"/>
    <property type="evidence" value="ECO:0007669"/>
    <property type="project" value="TreeGrafter"/>
</dbReference>
<evidence type="ECO:0000259" key="2">
    <source>
        <dbReference type="Pfam" id="PF22516"/>
    </source>
</evidence>
<dbReference type="AlphaFoldDB" id="A0A444M9R3"/>
<feature type="domain" description="Presequence protease mitochondrial-type C-terminal" evidence="2">
    <location>
        <begin position="704"/>
        <end position="783"/>
    </location>
</feature>
<dbReference type="GO" id="GO:0046872">
    <property type="term" value="F:metal ion binding"/>
    <property type="evidence" value="ECO:0007669"/>
    <property type="project" value="InterPro"/>
</dbReference>
<keyword evidence="4" id="KW-1185">Reference proteome</keyword>
<name>A0A444M9R3_9RHOB</name>
<feature type="domain" description="Peptidase M16 N-terminal" evidence="1">
    <location>
        <begin position="63"/>
        <end position="144"/>
    </location>
</feature>
<dbReference type="GO" id="GO:0004222">
    <property type="term" value="F:metalloendopeptidase activity"/>
    <property type="evidence" value="ECO:0007669"/>
    <property type="project" value="TreeGrafter"/>
</dbReference>